<protein>
    <submittedName>
        <fullName evidence="2">Phytanoyl-CoA dioxygenase</fullName>
    </submittedName>
</protein>
<organism evidence="2 3">
    <name type="scientific">Neoroseomonas terrae</name>
    <dbReference type="NCBI Taxonomy" id="424799"/>
    <lineage>
        <taxon>Bacteria</taxon>
        <taxon>Pseudomonadati</taxon>
        <taxon>Pseudomonadota</taxon>
        <taxon>Alphaproteobacteria</taxon>
        <taxon>Acetobacterales</taxon>
        <taxon>Acetobacteraceae</taxon>
        <taxon>Neoroseomonas</taxon>
    </lineage>
</organism>
<sequence length="284" mass="30917">MGKHLSEERIADFRRDGVLFPLRVFTTAEAQAQRAALEAIEASRAGRLPPAMNAKPHLLVPWLWDIVHHSTILDAVEDLLGPDLLCFGTSFIIKNGPSDRYVTWHQDQTHWGLATPRAVTAWLALTPSTPNNGGMRMVPGSNHRILPHRDSGDSRNMLGRREEVIAEVDEEQAVDIVLAPGEMSLHDPLIVHGSPPSRAADRRIGFAIRYIPATVGQRDGMRNFATLVRGRDHGTFELEQAPAAAFHPDAVRNHAQSIRHGMAVIFGKTGTGSTAGALAGGPEA</sequence>
<comment type="caution">
    <text evidence="2">The sequence shown here is derived from an EMBL/GenBank/DDBJ whole genome shotgun (WGS) entry which is preliminary data.</text>
</comment>
<keyword evidence="2" id="KW-0560">Oxidoreductase</keyword>
<evidence type="ECO:0000313" key="2">
    <source>
        <dbReference type="EMBL" id="MBR0650012.1"/>
    </source>
</evidence>
<dbReference type="Gene3D" id="2.60.120.620">
    <property type="entry name" value="q2cbj1_9rhob like domain"/>
    <property type="match status" value="1"/>
</dbReference>
<evidence type="ECO:0000256" key="1">
    <source>
        <dbReference type="ARBA" id="ARBA00001954"/>
    </source>
</evidence>
<gene>
    <name evidence="2" type="ORF">GXW78_10095</name>
</gene>
<name>A0ABS5EG85_9PROT</name>
<dbReference type="RefSeq" id="WP_211868416.1">
    <property type="nucleotide sequence ID" value="NZ_JAAEDI010000009.1"/>
</dbReference>
<dbReference type="Proteomes" id="UP000698752">
    <property type="component" value="Unassembled WGS sequence"/>
</dbReference>
<keyword evidence="2" id="KW-0223">Dioxygenase</keyword>
<dbReference type="InterPro" id="IPR008775">
    <property type="entry name" value="Phytyl_CoA_dOase-like"/>
</dbReference>
<dbReference type="SUPFAM" id="SSF51197">
    <property type="entry name" value="Clavaminate synthase-like"/>
    <property type="match status" value="1"/>
</dbReference>
<reference evidence="3" key="1">
    <citation type="journal article" date="2021" name="Syst. Appl. Microbiol.">
        <title>Roseomonas hellenica sp. nov., isolated from roots of wild-growing Alkanna tinctoria.</title>
        <authorList>
            <person name="Rat A."/>
            <person name="Naranjo H.D."/>
            <person name="Lebbe L."/>
            <person name="Cnockaert M."/>
            <person name="Krigas N."/>
            <person name="Grigoriadou K."/>
            <person name="Maloupa E."/>
            <person name="Willems A."/>
        </authorList>
    </citation>
    <scope>NUCLEOTIDE SEQUENCE [LARGE SCALE GENOMIC DNA]</scope>
    <source>
        <strain evidence="3">LMG 31159</strain>
    </source>
</reference>
<dbReference type="PANTHER" id="PTHR20883">
    <property type="entry name" value="PHYTANOYL-COA DIOXYGENASE DOMAIN CONTAINING 1"/>
    <property type="match status" value="1"/>
</dbReference>
<dbReference type="Pfam" id="PF05721">
    <property type="entry name" value="PhyH"/>
    <property type="match status" value="1"/>
</dbReference>
<accession>A0ABS5EG85</accession>
<dbReference type="EMBL" id="JAAEDI010000009">
    <property type="protein sequence ID" value="MBR0650012.1"/>
    <property type="molecule type" value="Genomic_DNA"/>
</dbReference>
<keyword evidence="3" id="KW-1185">Reference proteome</keyword>
<dbReference type="PANTHER" id="PTHR20883:SF48">
    <property type="entry name" value="ECTOINE DIOXYGENASE"/>
    <property type="match status" value="1"/>
</dbReference>
<comment type="cofactor">
    <cofactor evidence="1">
        <name>Fe(2+)</name>
        <dbReference type="ChEBI" id="CHEBI:29033"/>
    </cofactor>
</comment>
<evidence type="ECO:0000313" key="3">
    <source>
        <dbReference type="Proteomes" id="UP000698752"/>
    </source>
</evidence>
<dbReference type="GO" id="GO:0051213">
    <property type="term" value="F:dioxygenase activity"/>
    <property type="evidence" value="ECO:0007669"/>
    <property type="project" value="UniProtKB-KW"/>
</dbReference>
<proteinExistence type="predicted"/>